<dbReference type="NCBIfam" id="TIGR00360">
    <property type="entry name" value="ComEC_N-term"/>
    <property type="match status" value="1"/>
</dbReference>
<evidence type="ECO:0000313" key="9">
    <source>
        <dbReference type="Proteomes" id="UP000092695"/>
    </source>
</evidence>
<dbReference type="GO" id="GO:0005886">
    <property type="term" value="C:plasma membrane"/>
    <property type="evidence" value="ECO:0007669"/>
    <property type="project" value="UniProtKB-SubCell"/>
</dbReference>
<keyword evidence="2" id="KW-1003">Cell membrane</keyword>
<name>A0A193LF90_9GAMM</name>
<gene>
    <name evidence="8" type="ORF">BA177_07880</name>
</gene>
<reference evidence="8 9" key="1">
    <citation type="submission" date="2016-06" db="EMBL/GenBank/DDBJ databases">
        <title>Complete genome sequence of a deep-branching marine Gamma Proteobacterium Woeseia oceani type strain XK5.</title>
        <authorList>
            <person name="Mu D."/>
            <person name="Du Z."/>
        </authorList>
    </citation>
    <scope>NUCLEOTIDE SEQUENCE [LARGE SCALE GENOMIC DNA]</scope>
    <source>
        <strain evidence="8 9">XK5</strain>
    </source>
</reference>
<evidence type="ECO:0000256" key="3">
    <source>
        <dbReference type="ARBA" id="ARBA00022692"/>
    </source>
</evidence>
<dbReference type="SUPFAM" id="SSF56281">
    <property type="entry name" value="Metallo-hydrolase/oxidoreductase"/>
    <property type="match status" value="1"/>
</dbReference>
<evidence type="ECO:0000256" key="6">
    <source>
        <dbReference type="SAM" id="Phobius"/>
    </source>
</evidence>
<proteinExistence type="predicted"/>
<dbReference type="PANTHER" id="PTHR30619">
    <property type="entry name" value="DNA INTERNALIZATION/COMPETENCE PROTEIN COMEC/REC2"/>
    <property type="match status" value="1"/>
</dbReference>
<dbReference type="Gene3D" id="3.60.15.10">
    <property type="entry name" value="Ribonuclease Z/Hydroxyacylglutathione hydrolase-like"/>
    <property type="match status" value="1"/>
</dbReference>
<feature type="transmembrane region" description="Helical" evidence="6">
    <location>
        <begin position="265"/>
        <end position="285"/>
    </location>
</feature>
<dbReference type="Pfam" id="PF03772">
    <property type="entry name" value="Competence"/>
    <property type="match status" value="1"/>
</dbReference>
<dbReference type="NCBIfam" id="TIGR00361">
    <property type="entry name" value="ComEC_Rec2"/>
    <property type="match status" value="1"/>
</dbReference>
<accession>A0A193LF90</accession>
<dbReference type="SMART" id="SM00849">
    <property type="entry name" value="Lactamase_B"/>
    <property type="match status" value="1"/>
</dbReference>
<feature type="transmembrane region" description="Helical" evidence="6">
    <location>
        <begin position="434"/>
        <end position="453"/>
    </location>
</feature>
<dbReference type="Pfam" id="PF00753">
    <property type="entry name" value="Lactamase_B"/>
    <property type="match status" value="1"/>
</dbReference>
<dbReference type="KEGG" id="woc:BA177_07880"/>
<feature type="transmembrane region" description="Helical" evidence="6">
    <location>
        <begin position="400"/>
        <end position="422"/>
    </location>
</feature>
<dbReference type="Proteomes" id="UP000092695">
    <property type="component" value="Chromosome"/>
</dbReference>
<feature type="transmembrane region" description="Helical" evidence="6">
    <location>
        <begin position="329"/>
        <end position="347"/>
    </location>
</feature>
<evidence type="ECO:0000256" key="2">
    <source>
        <dbReference type="ARBA" id="ARBA00022475"/>
    </source>
</evidence>
<feature type="domain" description="Metallo-beta-lactamase" evidence="7">
    <location>
        <begin position="518"/>
        <end position="705"/>
    </location>
</feature>
<dbReference type="AlphaFoldDB" id="A0A193LF90"/>
<keyword evidence="5 6" id="KW-0472">Membrane</keyword>
<keyword evidence="4 6" id="KW-1133">Transmembrane helix</keyword>
<evidence type="ECO:0000259" key="7">
    <source>
        <dbReference type="SMART" id="SM00849"/>
    </source>
</evidence>
<organism evidence="8 9">
    <name type="scientific">Woeseia oceani</name>
    <dbReference type="NCBI Taxonomy" id="1548547"/>
    <lineage>
        <taxon>Bacteria</taxon>
        <taxon>Pseudomonadati</taxon>
        <taxon>Pseudomonadota</taxon>
        <taxon>Gammaproteobacteria</taxon>
        <taxon>Woeseiales</taxon>
        <taxon>Woeseiaceae</taxon>
        <taxon>Woeseia</taxon>
    </lineage>
</organism>
<dbReference type="InterPro" id="IPR001279">
    <property type="entry name" value="Metallo-B-lactamas"/>
</dbReference>
<dbReference type="InterPro" id="IPR035681">
    <property type="entry name" value="ComA-like_MBL"/>
</dbReference>
<comment type="subcellular location">
    <subcellularLocation>
        <location evidence="1">Cell membrane</location>
        <topology evidence="1">Multi-pass membrane protein</topology>
    </subcellularLocation>
</comment>
<dbReference type="InterPro" id="IPR004477">
    <property type="entry name" value="ComEC_N"/>
</dbReference>
<feature type="transmembrane region" description="Helical" evidence="6">
    <location>
        <begin position="230"/>
        <end position="253"/>
    </location>
</feature>
<dbReference type="PANTHER" id="PTHR30619:SF1">
    <property type="entry name" value="RECOMBINATION PROTEIN 2"/>
    <property type="match status" value="1"/>
</dbReference>
<protein>
    <submittedName>
        <fullName evidence="8">DNA internalization-related competence protein ComEC/Rec2</fullName>
    </submittedName>
</protein>
<keyword evidence="3 6" id="KW-0812">Transmembrane</keyword>
<dbReference type="STRING" id="1548547.BA177_07880"/>
<dbReference type="InterPro" id="IPR004797">
    <property type="entry name" value="Competence_ComEC/Rec2"/>
</dbReference>
<keyword evidence="9" id="KW-1185">Reference proteome</keyword>
<evidence type="ECO:0000313" key="8">
    <source>
        <dbReference type="EMBL" id="ANO51133.1"/>
    </source>
</evidence>
<dbReference type="Pfam" id="PF13567">
    <property type="entry name" value="DUF4131"/>
    <property type="match status" value="1"/>
</dbReference>
<evidence type="ECO:0000256" key="5">
    <source>
        <dbReference type="ARBA" id="ARBA00023136"/>
    </source>
</evidence>
<dbReference type="EMBL" id="CP016268">
    <property type="protein sequence ID" value="ANO51133.1"/>
    <property type="molecule type" value="Genomic_DNA"/>
</dbReference>
<dbReference type="InterPro" id="IPR052159">
    <property type="entry name" value="Competence_DNA_uptake"/>
</dbReference>
<dbReference type="InterPro" id="IPR025405">
    <property type="entry name" value="DUF4131"/>
</dbReference>
<dbReference type="OrthoDB" id="9761531at2"/>
<dbReference type="CDD" id="cd07731">
    <property type="entry name" value="ComA-like_MBL-fold"/>
    <property type="match status" value="1"/>
</dbReference>
<dbReference type="GO" id="GO:0030420">
    <property type="term" value="P:establishment of competence for transformation"/>
    <property type="evidence" value="ECO:0007669"/>
    <property type="project" value="InterPro"/>
</dbReference>
<dbReference type="InterPro" id="IPR036866">
    <property type="entry name" value="RibonucZ/Hydroxyglut_hydro"/>
</dbReference>
<evidence type="ECO:0000256" key="4">
    <source>
        <dbReference type="ARBA" id="ARBA00022989"/>
    </source>
</evidence>
<evidence type="ECO:0000256" key="1">
    <source>
        <dbReference type="ARBA" id="ARBA00004651"/>
    </source>
</evidence>
<feature type="transmembrane region" description="Helical" evidence="6">
    <location>
        <begin position="368"/>
        <end position="388"/>
    </location>
</feature>
<sequence>MRNMLRICLPALAGAASLSLLPQLPPTAGAWVAAAIGLGLTTTRRTQPLAAWLLGLLLMWSAANQQLADQLPSAQDGNTFKFIAEVIEFPREEWPQVRLLVAPVEAPGLPERLRLTYFEPDRVPQVGELWALTARLRSPRGNRNPGGFDYAGWLHRQGVGASGYVLTAELLTLGSLSFVQRLRAHAVQRLSRLLPEDDASATLLAISVGARHQVSRAAWNRYAATGTSHLMAISGLHIGLAAAGAGLLAWLSMAFCQPRGNSRDTATAIALLAAVVYAAISGFAVPAQRACLMLGLLAAGVLRRQVLSPQEVLAAAALLLFMVEPLVILSPGYWLSFMAVAVLLWLARERQAAVAPGAFAHARRWLMSLLQLQAMLLLGLFPLTTLLFERLAWLAPAANLLVLPVFSIVTVPLALLGLLLDGPLAVAGDLMLRLAYHSLQLINHLLTWLAGWPGAGYRLATPTGFASIMLWLPMLWVLLPRGAPGRGLAWVALVFVVVSRPPPPPPGCFDLYTLDVGQGLANVVRTPTRTLLFDTGPAFRGGSNSAEHVVLPFLRSQGIRQLDMLVISHADQDHASGMASVLAALPVATSMTGEPPGVTASSDRQCAAGQHWRWDGIDFAILHPERGGVGTDGNNASCVLLIAAGKHRVLLTGDIERPVETRLSYGGRLRPVAVALVPHHGSRTSSSSSFVAALQAEVAVVSAGYRNRWGFPKDDVVTRWQQAGAKVLTTAASGAIQHRLCREQGLVLELEYRKSAARYWHDRG</sequence>